<proteinExistence type="predicted"/>
<protein>
    <recommendedName>
        <fullName evidence="3">DUF2218 domain-containing protein</fullName>
    </recommendedName>
</protein>
<reference evidence="1 2" key="1">
    <citation type="submission" date="2019-08" db="EMBL/GenBank/DDBJ databases">
        <title>Bacterial whole genome sequence for Glaciihabitans sp. CHu50b-6-2.</title>
        <authorList>
            <person name="Jin L."/>
        </authorList>
    </citation>
    <scope>NUCLEOTIDE SEQUENCE [LARGE SCALE GENOMIC DNA]</scope>
    <source>
        <strain evidence="1 2">CHu50b-6-2</strain>
    </source>
</reference>
<name>A0A5C8UTP6_9MICO</name>
<organism evidence="1 2">
    <name type="scientific">Lacisediminihabitans profunda</name>
    <dbReference type="NCBI Taxonomy" id="2594790"/>
    <lineage>
        <taxon>Bacteria</taxon>
        <taxon>Bacillati</taxon>
        <taxon>Actinomycetota</taxon>
        <taxon>Actinomycetes</taxon>
        <taxon>Micrococcales</taxon>
        <taxon>Microbacteriaceae</taxon>
        <taxon>Lacisediminihabitans</taxon>
    </lineage>
</organism>
<keyword evidence="2" id="KW-1185">Reference proteome</keyword>
<comment type="caution">
    <text evidence="1">The sequence shown here is derived from an EMBL/GenBank/DDBJ whole genome shotgun (WGS) entry which is preliminary data.</text>
</comment>
<dbReference type="AlphaFoldDB" id="A0A5C8UTP6"/>
<dbReference type="EMBL" id="VRMG01000005">
    <property type="protein sequence ID" value="TXN30986.1"/>
    <property type="molecule type" value="Genomic_DNA"/>
</dbReference>
<dbReference type="RefSeq" id="WP_147782572.1">
    <property type="nucleotide sequence ID" value="NZ_VRMG01000005.1"/>
</dbReference>
<evidence type="ECO:0000313" key="2">
    <source>
        <dbReference type="Proteomes" id="UP000321379"/>
    </source>
</evidence>
<sequence length="106" mass="11947">MLALTATVRPTDSSLPLVLLRERLHRFEHVPVAPNRTMVLIQGVGRVLVRDEVTTLRLDAVARYEDMLDTIRAVITKEVAGSVLPESRDGLTLTWERPHTVPVELR</sequence>
<dbReference type="Proteomes" id="UP000321379">
    <property type="component" value="Unassembled WGS sequence"/>
</dbReference>
<gene>
    <name evidence="1" type="ORF">FVP33_05145</name>
</gene>
<evidence type="ECO:0008006" key="3">
    <source>
        <dbReference type="Google" id="ProtNLM"/>
    </source>
</evidence>
<accession>A0A5C8UTP6</accession>
<evidence type="ECO:0000313" key="1">
    <source>
        <dbReference type="EMBL" id="TXN30986.1"/>
    </source>
</evidence>